<evidence type="ECO:0000256" key="3">
    <source>
        <dbReference type="ARBA" id="ARBA00022989"/>
    </source>
</evidence>
<sequence>MASVSLFNSTSIPTIVSGINCDTVDYVQRFSPIVLMQVIQLILAFCSVSMVIGGRVVQHHSYFHPNVKVLLKTYHGAILLYGLAMGTAQMYHVLTSMSYESCELLISCRLCFGFRVLLTTTVIIFSLLLFAIPLERTIATQHLGRGYENRQAAIGKFFSWTTVLISLIFSISYHYSDFPANRVCTHCVYDQNKLLICCTAKADFLKLQHQQIPDQTPSTKKATFNFCRSEMQIGVGIEKYKFVGDHREDEEVAKELAAPNEDTTQSEAPELSNKLSTRTSVDRSIDKTQSSNALDGRTDAGSNIEEAADDMANQHSWISRFTNGITSLFCRSNDNVNPNKTDNLEAQRTDSGSETSESPDEVPVENGEKEKSLQPSWISRFKERITSFFCRSSVNVHPNETNDLEAQRTDSGSESSDEGSVESEDEDKMNKRPRSICSKTYQLLGKKKRAKRSKAAGEKKVKRQMRQKHRNRNPQASYLSKFQRTVDQIIKDSGVEPFEGENYPEEYKTDHSKHFFKRKIKDENGNYIWTALLFGFLSRLLMDVKSFPYTNSKTGEKYNYCLPLPVCLAILREAIKTLKNMKSFIELRPPKIVLIGDVHGSQRGMAYVMNKFLLDNKTQLLFMGDYVDRGNRSVCCLMTLALAVIVNPEKFKFLAGNHELASINIRYGFYDECVRLFGEHGGQLLWKEANLLFRELSVLALVKDRMLCMHGGPCKAMKKGPEAKGKIPQDEEHAEVIVNLLWADPSPFINPIGWIPNDKRGCGDMFNYITTEDICKIWNIDLIVRGHQVPTHGLRWDHCQRLLTLFNDVNSGGELNKAVFAVVDEENIFEFYRLFTEEKPEPKKETKMMKQYRAQQKAEANAKKGKIAVQEEKTDAASHSSGQPGTSEAVGI</sequence>
<feature type="transmembrane region" description="Helical" evidence="6">
    <location>
        <begin position="33"/>
        <end position="57"/>
    </location>
</feature>
<dbReference type="CDD" id="cd00144">
    <property type="entry name" value="MPP_PPP_family"/>
    <property type="match status" value="1"/>
</dbReference>
<dbReference type="InterPro" id="IPR004843">
    <property type="entry name" value="Calcineurin-like_PHP"/>
</dbReference>
<feature type="region of interest" description="Disordered" evidence="5">
    <location>
        <begin position="395"/>
        <end position="474"/>
    </location>
</feature>
<dbReference type="InterPro" id="IPR050341">
    <property type="entry name" value="PP1_catalytic_subunit"/>
</dbReference>
<evidence type="ECO:0000256" key="4">
    <source>
        <dbReference type="ARBA" id="ARBA00023136"/>
    </source>
</evidence>
<feature type="region of interest" description="Disordered" evidence="5">
    <location>
        <begin position="256"/>
        <end position="300"/>
    </location>
</feature>
<dbReference type="Pfam" id="PF00149">
    <property type="entry name" value="Metallophos"/>
    <property type="match status" value="1"/>
</dbReference>
<accession>A0A1I7U686</accession>
<protein>
    <submittedName>
        <fullName evidence="9">SER_THR_PHOSPHATASE domain-containing protein</fullName>
    </submittedName>
</protein>
<feature type="domain" description="Serine/threonine specific protein phosphatases" evidence="7">
    <location>
        <begin position="562"/>
        <end position="838"/>
    </location>
</feature>
<dbReference type="AlphaFoldDB" id="A0A1I7U686"/>
<dbReference type="InterPro" id="IPR019408">
    <property type="entry name" value="7TM_GPCR_serpentine_rcpt_Srab"/>
</dbReference>
<keyword evidence="3 6" id="KW-1133">Transmembrane helix</keyword>
<proteinExistence type="predicted"/>
<feature type="compositionally biased region" description="Polar residues" evidence="5">
    <location>
        <begin position="261"/>
        <end position="279"/>
    </location>
</feature>
<reference evidence="9" key="1">
    <citation type="submission" date="2016-11" db="UniProtKB">
        <authorList>
            <consortium name="WormBaseParasite"/>
        </authorList>
    </citation>
    <scope>IDENTIFICATION</scope>
</reference>
<dbReference type="WBParaSite" id="Csp11.Scaffold629.g15274.t2">
    <property type="protein sequence ID" value="Csp11.Scaffold629.g15274.t2"/>
    <property type="gene ID" value="Csp11.Scaffold629.g15274"/>
</dbReference>
<feature type="region of interest" description="Disordered" evidence="5">
    <location>
        <begin position="336"/>
        <end position="375"/>
    </location>
</feature>
<name>A0A1I7U686_9PELO</name>
<dbReference type="eggNOG" id="KOG0374">
    <property type="taxonomic scope" value="Eukaryota"/>
</dbReference>
<feature type="compositionally biased region" description="Basic residues" evidence="5">
    <location>
        <begin position="445"/>
        <end position="472"/>
    </location>
</feature>
<keyword evidence="4 6" id="KW-0472">Membrane</keyword>
<keyword evidence="2 6" id="KW-0812">Transmembrane</keyword>
<evidence type="ECO:0000313" key="9">
    <source>
        <dbReference type="WBParaSite" id="Csp11.Scaffold629.g15274.t2"/>
    </source>
</evidence>
<dbReference type="GO" id="GO:0016787">
    <property type="term" value="F:hydrolase activity"/>
    <property type="evidence" value="ECO:0007669"/>
    <property type="project" value="InterPro"/>
</dbReference>
<feature type="compositionally biased region" description="Polar residues" evidence="5">
    <location>
        <begin position="877"/>
        <end position="886"/>
    </location>
</feature>
<dbReference type="Gene3D" id="3.60.21.10">
    <property type="match status" value="1"/>
</dbReference>
<dbReference type="PANTHER" id="PTHR11668:SF496">
    <property type="entry name" value="SERINE_THREONINE-PROTEIN PHOSPHATASE"/>
    <property type="match status" value="1"/>
</dbReference>
<dbReference type="GO" id="GO:0016020">
    <property type="term" value="C:membrane"/>
    <property type="evidence" value="ECO:0007669"/>
    <property type="project" value="UniProtKB-SubCell"/>
</dbReference>
<evidence type="ECO:0000256" key="1">
    <source>
        <dbReference type="ARBA" id="ARBA00004141"/>
    </source>
</evidence>
<comment type="subcellular location">
    <subcellularLocation>
        <location evidence="1">Membrane</location>
        <topology evidence="1">Multi-pass membrane protein</topology>
    </subcellularLocation>
</comment>
<feature type="transmembrane region" description="Helical" evidence="6">
    <location>
        <begin position="112"/>
        <end position="132"/>
    </location>
</feature>
<dbReference type="InterPro" id="IPR006186">
    <property type="entry name" value="Ser/Thr-sp_prot-phosphatase"/>
</dbReference>
<dbReference type="PANTHER" id="PTHR11668">
    <property type="entry name" value="SERINE/THREONINE PROTEIN PHOSPHATASE"/>
    <property type="match status" value="1"/>
</dbReference>
<keyword evidence="8" id="KW-1185">Reference proteome</keyword>
<dbReference type="SMART" id="SM00156">
    <property type="entry name" value="PP2Ac"/>
    <property type="match status" value="1"/>
</dbReference>
<evidence type="ECO:0000256" key="2">
    <source>
        <dbReference type="ARBA" id="ARBA00022692"/>
    </source>
</evidence>
<dbReference type="InterPro" id="IPR029052">
    <property type="entry name" value="Metallo-depent_PP-like"/>
</dbReference>
<evidence type="ECO:0000256" key="6">
    <source>
        <dbReference type="SAM" id="Phobius"/>
    </source>
</evidence>
<dbReference type="Proteomes" id="UP000095282">
    <property type="component" value="Unplaced"/>
</dbReference>
<feature type="transmembrane region" description="Helical" evidence="6">
    <location>
        <begin position="153"/>
        <end position="175"/>
    </location>
</feature>
<feature type="transmembrane region" description="Helical" evidence="6">
    <location>
        <begin position="69"/>
        <end position="92"/>
    </location>
</feature>
<evidence type="ECO:0000313" key="8">
    <source>
        <dbReference type="Proteomes" id="UP000095282"/>
    </source>
</evidence>
<organism evidence="8 9">
    <name type="scientific">Caenorhabditis tropicalis</name>
    <dbReference type="NCBI Taxonomy" id="1561998"/>
    <lineage>
        <taxon>Eukaryota</taxon>
        <taxon>Metazoa</taxon>
        <taxon>Ecdysozoa</taxon>
        <taxon>Nematoda</taxon>
        <taxon>Chromadorea</taxon>
        <taxon>Rhabditida</taxon>
        <taxon>Rhabditina</taxon>
        <taxon>Rhabditomorpha</taxon>
        <taxon>Rhabditoidea</taxon>
        <taxon>Rhabditidae</taxon>
        <taxon>Peloderinae</taxon>
        <taxon>Caenorhabditis</taxon>
    </lineage>
</organism>
<feature type="region of interest" description="Disordered" evidence="5">
    <location>
        <begin position="842"/>
        <end position="892"/>
    </location>
</feature>
<dbReference type="SUPFAM" id="SSF56300">
    <property type="entry name" value="Metallo-dependent phosphatases"/>
    <property type="match status" value="1"/>
</dbReference>
<evidence type="ECO:0000256" key="5">
    <source>
        <dbReference type="SAM" id="MobiDB-lite"/>
    </source>
</evidence>
<feature type="compositionally biased region" description="Acidic residues" evidence="5">
    <location>
        <begin position="415"/>
        <end position="427"/>
    </location>
</feature>
<dbReference type="PRINTS" id="PR00114">
    <property type="entry name" value="STPHPHTASE"/>
</dbReference>
<evidence type="ECO:0000259" key="7">
    <source>
        <dbReference type="SMART" id="SM00156"/>
    </source>
</evidence>
<dbReference type="Pfam" id="PF10292">
    <property type="entry name" value="7TM_GPCR_Srab"/>
    <property type="match status" value="1"/>
</dbReference>